<dbReference type="OrthoDB" id="10585475at2759"/>
<dbReference type="EMBL" id="KZ454952">
    <property type="protein sequence ID" value="PNW69681.1"/>
    <property type="molecule type" value="Genomic_DNA"/>
</dbReference>
<dbReference type="GeneID" id="66057317"/>
<reference evidence="1 2" key="1">
    <citation type="journal article" date="2007" name="Science">
        <title>The Chlamydomonas genome reveals the evolution of key animal and plant functions.</title>
        <authorList>
            <person name="Merchant S.S."/>
            <person name="Prochnik S.E."/>
            <person name="Vallon O."/>
            <person name="Harris E.H."/>
            <person name="Karpowicz S.J."/>
            <person name="Witman G.B."/>
            <person name="Terry A."/>
            <person name="Salamov A."/>
            <person name="Fritz-Laylin L.K."/>
            <person name="Marechal-Drouard L."/>
            <person name="Marshall W.F."/>
            <person name="Qu L.H."/>
            <person name="Nelson D.R."/>
            <person name="Sanderfoot A.A."/>
            <person name="Spalding M.H."/>
            <person name="Kapitonov V.V."/>
            <person name="Ren Q."/>
            <person name="Ferris P."/>
            <person name="Lindquist E."/>
            <person name="Shapiro H."/>
            <person name="Lucas S.M."/>
            <person name="Grimwood J."/>
            <person name="Schmutz J."/>
            <person name="Cardol P."/>
            <person name="Cerutti H."/>
            <person name="Chanfreau G."/>
            <person name="Chen C.L."/>
            <person name="Cognat V."/>
            <person name="Croft M.T."/>
            <person name="Dent R."/>
            <person name="Dutcher S."/>
            <person name="Fernandez E."/>
            <person name="Fukuzawa H."/>
            <person name="Gonzalez-Ballester D."/>
            <person name="Gonzalez-Halphen D."/>
            <person name="Hallmann A."/>
            <person name="Hanikenne M."/>
            <person name="Hippler M."/>
            <person name="Inwood W."/>
            <person name="Jabbari K."/>
            <person name="Kalanon M."/>
            <person name="Kuras R."/>
            <person name="Lefebvre P.A."/>
            <person name="Lemaire S.D."/>
            <person name="Lobanov A.V."/>
            <person name="Lohr M."/>
            <person name="Manuell A."/>
            <person name="Meier I."/>
            <person name="Mets L."/>
            <person name="Mittag M."/>
            <person name="Mittelmeier T."/>
            <person name="Moroney J.V."/>
            <person name="Moseley J."/>
            <person name="Napoli C."/>
            <person name="Nedelcu A.M."/>
            <person name="Niyogi K."/>
            <person name="Novoselov S.V."/>
            <person name="Paulsen I.T."/>
            <person name="Pazour G."/>
            <person name="Purton S."/>
            <person name="Ral J.P."/>
            <person name="Riano-Pachon D.M."/>
            <person name="Riekhof W."/>
            <person name="Rymarquis L."/>
            <person name="Schroda M."/>
            <person name="Stern D."/>
            <person name="Umen J."/>
            <person name="Willows R."/>
            <person name="Wilson N."/>
            <person name="Zimmer S.L."/>
            <person name="Allmer J."/>
            <person name="Balk J."/>
            <person name="Bisova K."/>
            <person name="Chen C.J."/>
            <person name="Elias M."/>
            <person name="Gendler K."/>
            <person name="Hauser C."/>
            <person name="Lamb M.R."/>
            <person name="Ledford H."/>
            <person name="Long J.C."/>
            <person name="Minagawa J."/>
            <person name="Page M.D."/>
            <person name="Pan J."/>
            <person name="Pootakham W."/>
            <person name="Roje S."/>
            <person name="Rose A."/>
            <person name="Stahlberg E."/>
            <person name="Terauchi A.M."/>
            <person name="Yang P."/>
            <person name="Ball S."/>
            <person name="Bowler C."/>
            <person name="Dieckmann C.L."/>
            <person name="Gladyshev V.N."/>
            <person name="Green P."/>
            <person name="Jorgensen R."/>
            <person name="Mayfield S."/>
            <person name="Mueller-Roeber B."/>
            <person name="Rajamani S."/>
            <person name="Sayre R.T."/>
            <person name="Brokstein P."/>
            <person name="Dubchak I."/>
            <person name="Goodstein D."/>
            <person name="Hornick L."/>
            <person name="Huang Y.W."/>
            <person name="Jhaveri J."/>
            <person name="Luo Y."/>
            <person name="Martinez D."/>
            <person name="Ngau W.C."/>
            <person name="Otillar B."/>
            <person name="Poliakov A."/>
            <person name="Porter A."/>
            <person name="Szajkowski L."/>
            <person name="Werner G."/>
            <person name="Zhou K."/>
            <person name="Grigoriev I.V."/>
            <person name="Rokhsar D.S."/>
            <person name="Grossman A.R."/>
        </authorList>
    </citation>
    <scope>NUCLEOTIDE SEQUENCE [LARGE SCALE GENOMIC DNA]</scope>
    <source>
        <strain evidence="2">CC-503</strain>
    </source>
</reference>
<dbReference type="AlphaFoldDB" id="A0A2K3CN21"/>
<keyword evidence="2" id="KW-1185">Reference proteome</keyword>
<dbReference type="InParanoid" id="A0A2K3CN21"/>
<protein>
    <submittedName>
        <fullName evidence="1">Uncharacterized protein</fullName>
    </submittedName>
</protein>
<evidence type="ECO:0000313" key="2">
    <source>
        <dbReference type="Proteomes" id="UP000006906"/>
    </source>
</evidence>
<dbReference type="RefSeq" id="XP_042914108.1">
    <property type="nucleotide sequence ID" value="XM_043072966.1"/>
</dbReference>
<accession>A0A2K3CN21</accession>
<proteinExistence type="predicted"/>
<name>A0A2K3CN21_CHLRE</name>
<sequence>MLDITKRTLDRGELPLSINEQERVRDIEKVLGPLQWVAVVPAGVLCEVQVQEEPRTRGGKRCWLQMGRLNERGGRANVNKWLAPLVASGERVKLEVGSAPGMAFLVLPASAWPAAMESMRDGRVEHGGVCGECPGDRAEGAGMTGKESVMSIMDVDERGARSLTLAFPVDEVDEAESGERLAAPVGRDQRCGDGLEAGEPLAAATTAEQDVEVAAEKEEADADAEFDQLPPGGWVPMPPVGVSAWRMVAPGDGVLKAEGVGQPGQGGKPL</sequence>
<evidence type="ECO:0000313" key="1">
    <source>
        <dbReference type="EMBL" id="PNW69681.1"/>
    </source>
</evidence>
<gene>
    <name evidence="1" type="ORF">CHLRE_25g756347v5</name>
</gene>
<dbReference type="KEGG" id="cre:CHLRE_25g756347v5"/>
<dbReference type="Gramene" id="PNW69681">
    <property type="protein sequence ID" value="PNW69681"/>
    <property type="gene ID" value="CHLRE_25g756347v5"/>
</dbReference>
<organism evidence="1 2">
    <name type="scientific">Chlamydomonas reinhardtii</name>
    <name type="common">Chlamydomonas smithii</name>
    <dbReference type="NCBI Taxonomy" id="3055"/>
    <lineage>
        <taxon>Eukaryota</taxon>
        <taxon>Viridiplantae</taxon>
        <taxon>Chlorophyta</taxon>
        <taxon>core chlorophytes</taxon>
        <taxon>Chlorophyceae</taxon>
        <taxon>CS clade</taxon>
        <taxon>Chlamydomonadales</taxon>
        <taxon>Chlamydomonadaceae</taxon>
        <taxon>Chlamydomonas</taxon>
    </lineage>
</organism>
<dbReference type="Proteomes" id="UP000006906">
    <property type="component" value="Unassembled WGS sequence"/>
</dbReference>